<dbReference type="Pfam" id="PF14972">
    <property type="entry name" value="Mito_morph_reg"/>
    <property type="match status" value="1"/>
</dbReference>
<comment type="similarity">
    <text evidence="3">Belongs to the TMEM11 family.</text>
</comment>
<evidence type="ECO:0000256" key="9">
    <source>
        <dbReference type="SAM" id="Phobius"/>
    </source>
</evidence>
<feature type="transmembrane region" description="Helical" evidence="9">
    <location>
        <begin position="153"/>
        <end position="171"/>
    </location>
</feature>
<reference evidence="10" key="1">
    <citation type="submission" date="2015-12" db="EMBL/GenBank/DDBJ databases">
        <title>De novo transcriptome assembly of four potential Pierce s Disease insect vectors from Arizona vineyards.</title>
        <authorList>
            <person name="Tassone E.E."/>
        </authorList>
    </citation>
    <scope>NUCLEOTIDE SEQUENCE</scope>
</reference>
<comment type="function">
    <text evidence="1">Plays a role in mitochondrial morphogenesis.</text>
</comment>
<keyword evidence="4 9" id="KW-0812">Transmembrane</keyword>
<evidence type="ECO:0000256" key="2">
    <source>
        <dbReference type="ARBA" id="ARBA00004448"/>
    </source>
</evidence>
<name>A0A1B6CYV5_9HEMI</name>
<dbReference type="PANTHER" id="PTHR15099:SF2">
    <property type="entry name" value="TRANSMEMBRANE PROTEIN 11, MITOCHONDRIAL"/>
    <property type="match status" value="1"/>
</dbReference>
<sequence>MSLKNDRDDNMTDIAIIREVYDGENSHEVFGEELERALEACCKLIVIEPSRLGDETARWIAVGNCLHKTAVLSGVSAIAMGLVVAQRPLSYMPLAVTSLFCTGLYTVSWQFDPCVQYQVNTDSQTLAKLPQFSTLTTTSVVVLQRKNDKRRKILHYCVTLASTVFCIWKCYVCCTK</sequence>
<dbReference type="GO" id="GO:0007007">
    <property type="term" value="P:inner mitochondrial membrane organization"/>
    <property type="evidence" value="ECO:0007669"/>
    <property type="project" value="TreeGrafter"/>
</dbReference>
<organism evidence="10">
    <name type="scientific">Clastoptera arizonana</name>
    <name type="common">Arizona spittle bug</name>
    <dbReference type="NCBI Taxonomy" id="38151"/>
    <lineage>
        <taxon>Eukaryota</taxon>
        <taxon>Metazoa</taxon>
        <taxon>Ecdysozoa</taxon>
        <taxon>Arthropoda</taxon>
        <taxon>Hexapoda</taxon>
        <taxon>Insecta</taxon>
        <taxon>Pterygota</taxon>
        <taxon>Neoptera</taxon>
        <taxon>Paraneoptera</taxon>
        <taxon>Hemiptera</taxon>
        <taxon>Auchenorrhyncha</taxon>
        <taxon>Cercopoidea</taxon>
        <taxon>Clastopteridae</taxon>
        <taxon>Clastoptera</taxon>
    </lineage>
</organism>
<accession>A0A1B6CYV5</accession>
<evidence type="ECO:0000256" key="3">
    <source>
        <dbReference type="ARBA" id="ARBA00006060"/>
    </source>
</evidence>
<keyword evidence="6 9" id="KW-1133">Transmembrane helix</keyword>
<dbReference type="EMBL" id="GEDC01018730">
    <property type="protein sequence ID" value="JAS18568.1"/>
    <property type="molecule type" value="Transcribed_RNA"/>
</dbReference>
<dbReference type="InterPro" id="IPR026120">
    <property type="entry name" value="TMEM11"/>
</dbReference>
<evidence type="ECO:0000256" key="8">
    <source>
        <dbReference type="ARBA" id="ARBA00023136"/>
    </source>
</evidence>
<evidence type="ECO:0000256" key="7">
    <source>
        <dbReference type="ARBA" id="ARBA00023128"/>
    </source>
</evidence>
<evidence type="ECO:0000256" key="4">
    <source>
        <dbReference type="ARBA" id="ARBA00022692"/>
    </source>
</evidence>
<protein>
    <recommendedName>
        <fullName evidence="11">Transmembrane protein 11</fullName>
    </recommendedName>
</protein>
<dbReference type="AlphaFoldDB" id="A0A1B6CYV5"/>
<gene>
    <name evidence="10" type="ORF">g.2288</name>
</gene>
<evidence type="ECO:0000256" key="6">
    <source>
        <dbReference type="ARBA" id="ARBA00022989"/>
    </source>
</evidence>
<keyword evidence="8 9" id="KW-0472">Membrane</keyword>
<evidence type="ECO:0000256" key="5">
    <source>
        <dbReference type="ARBA" id="ARBA00022792"/>
    </source>
</evidence>
<proteinExistence type="inferred from homology"/>
<dbReference type="GO" id="GO:0005743">
    <property type="term" value="C:mitochondrial inner membrane"/>
    <property type="evidence" value="ECO:0007669"/>
    <property type="project" value="UniProtKB-SubCell"/>
</dbReference>
<evidence type="ECO:0008006" key="11">
    <source>
        <dbReference type="Google" id="ProtNLM"/>
    </source>
</evidence>
<keyword evidence="7" id="KW-0496">Mitochondrion</keyword>
<keyword evidence="5" id="KW-0999">Mitochondrion inner membrane</keyword>
<evidence type="ECO:0000313" key="10">
    <source>
        <dbReference type="EMBL" id="JAS18568.1"/>
    </source>
</evidence>
<comment type="subcellular location">
    <subcellularLocation>
        <location evidence="2">Mitochondrion inner membrane</location>
        <topology evidence="2">Multi-pass membrane protein</topology>
    </subcellularLocation>
</comment>
<dbReference type="PANTHER" id="PTHR15099">
    <property type="entry name" value="PROTEIN PM1"/>
    <property type="match status" value="1"/>
</dbReference>
<evidence type="ECO:0000256" key="1">
    <source>
        <dbReference type="ARBA" id="ARBA00002812"/>
    </source>
</evidence>